<dbReference type="Proteomes" id="UP000054248">
    <property type="component" value="Unassembled WGS sequence"/>
</dbReference>
<dbReference type="STRING" id="1051891.A0A0C3LYJ4"/>
<evidence type="ECO:0000256" key="1">
    <source>
        <dbReference type="ARBA" id="ARBA00004481"/>
    </source>
</evidence>
<dbReference type="InterPro" id="IPR001683">
    <property type="entry name" value="PX_dom"/>
</dbReference>
<proteinExistence type="inferred from homology"/>
<dbReference type="Gene3D" id="3.30.1520.10">
    <property type="entry name" value="Phox-like domain"/>
    <property type="match status" value="1"/>
</dbReference>
<evidence type="ECO:0000256" key="8">
    <source>
        <dbReference type="ARBA" id="ARBA00023136"/>
    </source>
</evidence>
<evidence type="ECO:0000256" key="4">
    <source>
        <dbReference type="ARBA" id="ARBA00022753"/>
    </source>
</evidence>
<feature type="region of interest" description="Disordered" evidence="9">
    <location>
        <begin position="1"/>
        <end position="75"/>
    </location>
</feature>
<evidence type="ECO:0000256" key="9">
    <source>
        <dbReference type="SAM" id="MobiDB-lite"/>
    </source>
</evidence>
<keyword evidence="6" id="KW-0072">Autophagy</keyword>
<accession>A0A0C3LYJ4</accession>
<dbReference type="InterPro" id="IPR036871">
    <property type="entry name" value="PX_dom_sf"/>
</dbReference>
<dbReference type="GO" id="GO:0006914">
    <property type="term" value="P:autophagy"/>
    <property type="evidence" value="ECO:0007669"/>
    <property type="project" value="UniProtKB-KW"/>
</dbReference>
<gene>
    <name evidence="11" type="ORF">M407DRAFT_74359</name>
</gene>
<dbReference type="Pfam" id="PF00787">
    <property type="entry name" value="PX"/>
    <property type="match status" value="1"/>
</dbReference>
<dbReference type="AlphaFoldDB" id="A0A0C3LYJ4"/>
<dbReference type="OrthoDB" id="289314at2759"/>
<dbReference type="EMBL" id="KN823023">
    <property type="protein sequence ID" value="KIO26517.1"/>
    <property type="molecule type" value="Genomic_DNA"/>
</dbReference>
<feature type="compositionally biased region" description="Low complexity" evidence="9">
    <location>
        <begin position="439"/>
        <end position="456"/>
    </location>
</feature>
<reference evidence="12" key="2">
    <citation type="submission" date="2015-01" db="EMBL/GenBank/DDBJ databases">
        <title>Evolutionary Origins and Diversification of the Mycorrhizal Mutualists.</title>
        <authorList>
            <consortium name="DOE Joint Genome Institute"/>
            <consortium name="Mycorrhizal Genomics Consortium"/>
            <person name="Kohler A."/>
            <person name="Kuo A."/>
            <person name="Nagy L.G."/>
            <person name="Floudas D."/>
            <person name="Copeland A."/>
            <person name="Barry K.W."/>
            <person name="Cichocki N."/>
            <person name="Veneault-Fourrey C."/>
            <person name="LaButti K."/>
            <person name="Lindquist E.A."/>
            <person name="Lipzen A."/>
            <person name="Lundell T."/>
            <person name="Morin E."/>
            <person name="Murat C."/>
            <person name="Riley R."/>
            <person name="Ohm R."/>
            <person name="Sun H."/>
            <person name="Tunlid A."/>
            <person name="Henrissat B."/>
            <person name="Grigoriev I.V."/>
            <person name="Hibbett D.S."/>
            <person name="Martin F."/>
        </authorList>
    </citation>
    <scope>NUCLEOTIDE SEQUENCE [LARGE SCALE GENOMIC DNA]</scope>
    <source>
        <strain evidence="12">MUT 4182</strain>
    </source>
</reference>
<dbReference type="PANTHER" id="PTHR46979">
    <property type="entry name" value="SORTING NEXIN-41"/>
    <property type="match status" value="1"/>
</dbReference>
<dbReference type="GO" id="GO:0005829">
    <property type="term" value="C:cytosol"/>
    <property type="evidence" value="ECO:0007669"/>
    <property type="project" value="GOC"/>
</dbReference>
<name>A0A0C3LYJ4_9AGAM</name>
<feature type="compositionally biased region" description="Pro residues" evidence="9">
    <location>
        <begin position="58"/>
        <end position="69"/>
    </location>
</feature>
<protein>
    <recommendedName>
        <fullName evidence="10">PX domain-containing protein</fullName>
    </recommendedName>
</protein>
<evidence type="ECO:0000313" key="12">
    <source>
        <dbReference type="Proteomes" id="UP000054248"/>
    </source>
</evidence>
<dbReference type="Gene3D" id="1.20.1270.60">
    <property type="entry name" value="Arfaptin homology (AH) domain/BAR domain"/>
    <property type="match status" value="2"/>
</dbReference>
<sequence>MSNPSPFEEVANPFQTDDIGHTPSTDSIDLPSDGDSAPQNNGFEQEATSVATLQQSQPPSPTQSRPPPIRTSFPNHAQTNKVEFCCGRDQYLHSGDDAEILIVDAVKTTDGGASPYIAYVIRTGNAEARRRYSEFESLRNGLAKLYPTLIIPPIPSKQSLSDYAVKQTKAKEDATMISRRKRMLQVFLNRIARHPILSNEHVFHRFLERDVSWSEVLNSPPLSQLPKNILKAPSHNPVEAASSPAYEALPSPSASQPLRNPDQRFLDSEAFTSKFATHLNGSMEKVTRRTMKRWSEYAHEHAELGAVLNAFSLSETGSLQAALEKTGQAVDASYMATTALLQELEQAWTEPLHEYSQFAVIIKKLLAYRHQKHVQYEMTQDSLEAKRSVLDEYEKNEAEARRLEQALNRGRSAVPETTVEEGENEGQGEDGLGTSSFASRPSTMSRSRSLPSSSDPPRSRKTSGYGFLSALSYSLHGIMDVDPEAARRSNISKTRDTIGQLEDALHASAQDLKYASSTIQADLDRFQRMKVADLRDMTIAVAKLHREWCQKNLEVWLEAKKEIDKIEPHPNQPPPELVNAKEPGSDESPNPGPSQTNNHLEGGYDI</sequence>
<keyword evidence="7" id="KW-0446">Lipid-binding</keyword>
<dbReference type="GO" id="GO:0010008">
    <property type="term" value="C:endosome membrane"/>
    <property type="evidence" value="ECO:0007669"/>
    <property type="project" value="UniProtKB-SubCell"/>
</dbReference>
<dbReference type="GO" id="GO:0015031">
    <property type="term" value="P:protein transport"/>
    <property type="evidence" value="ECO:0007669"/>
    <property type="project" value="UniProtKB-KW"/>
</dbReference>
<reference evidence="11 12" key="1">
    <citation type="submission" date="2014-04" db="EMBL/GenBank/DDBJ databases">
        <authorList>
            <consortium name="DOE Joint Genome Institute"/>
            <person name="Kuo A."/>
            <person name="Girlanda M."/>
            <person name="Perotto S."/>
            <person name="Kohler A."/>
            <person name="Nagy L.G."/>
            <person name="Floudas D."/>
            <person name="Copeland A."/>
            <person name="Barry K.W."/>
            <person name="Cichocki N."/>
            <person name="Veneault-Fourrey C."/>
            <person name="LaButti K."/>
            <person name="Lindquist E.A."/>
            <person name="Lipzen A."/>
            <person name="Lundell T."/>
            <person name="Morin E."/>
            <person name="Murat C."/>
            <person name="Sun H."/>
            <person name="Tunlid A."/>
            <person name="Henrissat B."/>
            <person name="Grigoriev I.V."/>
            <person name="Hibbett D.S."/>
            <person name="Martin F."/>
            <person name="Nordberg H.P."/>
            <person name="Cantor M.N."/>
            <person name="Hua S.X."/>
        </authorList>
    </citation>
    <scope>NUCLEOTIDE SEQUENCE [LARGE SCALE GENOMIC DNA]</scope>
    <source>
        <strain evidence="11 12">MUT 4182</strain>
    </source>
</reference>
<evidence type="ECO:0000259" key="10">
    <source>
        <dbReference type="PROSITE" id="PS50195"/>
    </source>
</evidence>
<feature type="region of interest" description="Disordered" evidence="9">
    <location>
        <begin position="228"/>
        <end position="261"/>
    </location>
</feature>
<dbReference type="PROSITE" id="PS50195">
    <property type="entry name" value="PX"/>
    <property type="match status" value="1"/>
</dbReference>
<keyword evidence="8" id="KW-0472">Membrane</keyword>
<dbReference type="InterPro" id="IPR027267">
    <property type="entry name" value="AH/BAR_dom_sf"/>
</dbReference>
<keyword evidence="5" id="KW-0653">Protein transport</keyword>
<evidence type="ECO:0000256" key="2">
    <source>
        <dbReference type="ARBA" id="ARBA00010883"/>
    </source>
</evidence>
<evidence type="ECO:0000313" key="11">
    <source>
        <dbReference type="EMBL" id="KIO26517.1"/>
    </source>
</evidence>
<evidence type="ECO:0000256" key="5">
    <source>
        <dbReference type="ARBA" id="ARBA00022927"/>
    </source>
</evidence>
<evidence type="ECO:0000256" key="3">
    <source>
        <dbReference type="ARBA" id="ARBA00022448"/>
    </source>
</evidence>
<evidence type="ECO:0000256" key="7">
    <source>
        <dbReference type="ARBA" id="ARBA00023121"/>
    </source>
</evidence>
<dbReference type="InterPro" id="IPR051079">
    <property type="entry name" value="Sorting_Nexin_Autophagy"/>
</dbReference>
<dbReference type="HOGENOM" id="CLU_014456_1_1_1"/>
<feature type="region of interest" description="Disordered" evidence="9">
    <location>
        <begin position="406"/>
        <end position="463"/>
    </location>
</feature>
<organism evidence="11 12">
    <name type="scientific">Tulasnella calospora MUT 4182</name>
    <dbReference type="NCBI Taxonomy" id="1051891"/>
    <lineage>
        <taxon>Eukaryota</taxon>
        <taxon>Fungi</taxon>
        <taxon>Dikarya</taxon>
        <taxon>Basidiomycota</taxon>
        <taxon>Agaricomycotina</taxon>
        <taxon>Agaricomycetes</taxon>
        <taxon>Cantharellales</taxon>
        <taxon>Tulasnellaceae</taxon>
        <taxon>Tulasnella</taxon>
    </lineage>
</organism>
<dbReference type="SMART" id="SM00312">
    <property type="entry name" value="PX"/>
    <property type="match status" value="1"/>
</dbReference>
<evidence type="ECO:0000256" key="6">
    <source>
        <dbReference type="ARBA" id="ARBA00023006"/>
    </source>
</evidence>
<dbReference type="GO" id="GO:0035091">
    <property type="term" value="F:phosphatidylinositol binding"/>
    <property type="evidence" value="ECO:0007669"/>
    <property type="project" value="InterPro"/>
</dbReference>
<dbReference type="CDD" id="cd06867">
    <property type="entry name" value="PX_SNX41_42"/>
    <property type="match status" value="1"/>
</dbReference>
<keyword evidence="4" id="KW-0967">Endosome</keyword>
<feature type="domain" description="PX" evidence="10">
    <location>
        <begin position="97"/>
        <end position="213"/>
    </location>
</feature>
<keyword evidence="3" id="KW-0813">Transport</keyword>
<feature type="compositionally biased region" description="Acidic residues" evidence="9">
    <location>
        <begin position="418"/>
        <end position="428"/>
    </location>
</feature>
<dbReference type="PANTHER" id="PTHR46979:SF2">
    <property type="entry name" value="SORTING NEXIN-41"/>
    <property type="match status" value="1"/>
</dbReference>
<feature type="compositionally biased region" description="Polar residues" evidence="9">
    <location>
        <begin position="37"/>
        <end position="53"/>
    </location>
</feature>
<dbReference type="GO" id="GO:0042147">
    <property type="term" value="P:retrograde transport, endosome to Golgi"/>
    <property type="evidence" value="ECO:0007669"/>
    <property type="project" value="InterPro"/>
</dbReference>
<dbReference type="InterPro" id="IPR044106">
    <property type="entry name" value="PX_Snx41/Atg20"/>
</dbReference>
<comment type="subcellular location">
    <subcellularLocation>
        <location evidence="1">Endosome membrane</location>
        <topology evidence="1">Peripheral membrane protein</topology>
    </subcellularLocation>
</comment>
<comment type="similarity">
    <text evidence="2">Belongs to the sorting nexin family.</text>
</comment>
<keyword evidence="12" id="KW-1185">Reference proteome</keyword>
<feature type="region of interest" description="Disordered" evidence="9">
    <location>
        <begin position="565"/>
        <end position="606"/>
    </location>
</feature>
<dbReference type="SUPFAM" id="SSF64268">
    <property type="entry name" value="PX domain"/>
    <property type="match status" value="1"/>
</dbReference>